<evidence type="ECO:0000313" key="1">
    <source>
        <dbReference type="EMBL" id="QAY71642.1"/>
    </source>
</evidence>
<name>A0A4P6F799_9MICO</name>
<sequence>MTRVGLLHTVPALAPGFDERVRAAVPGSDVVHLVQAQLLSLAVAQSPDVPELTRAACRALVGLDCDAILVTCSSIGEVATTSIREGATSQDADLPVPVLRVDAPMAAEAARIAAAAGPGSRIVVLATQPSTLGPSGRLVTDAATRRPEDRLSVDTVLVEGAAAALARGERPEHDRLLLAAAAEAQERCAVIVLAQASMVAAFDGADVSVPVLSSPESGVAALAALLAEQGDGS</sequence>
<organism evidence="1 2">
    <name type="scientific">Xylanimonas protaetiae</name>
    <dbReference type="NCBI Taxonomy" id="2509457"/>
    <lineage>
        <taxon>Bacteria</taxon>
        <taxon>Bacillati</taxon>
        <taxon>Actinomycetota</taxon>
        <taxon>Actinomycetes</taxon>
        <taxon>Micrococcales</taxon>
        <taxon>Promicromonosporaceae</taxon>
        <taxon>Xylanimonas</taxon>
    </lineage>
</organism>
<dbReference type="AlphaFoldDB" id="A0A4P6F799"/>
<reference evidence="1 2" key="1">
    <citation type="submission" date="2019-01" db="EMBL/GenBank/DDBJ databases">
        <title>Genome sequencing of strain FW10M-9.</title>
        <authorList>
            <person name="Heo J."/>
            <person name="Kim S.-J."/>
            <person name="Kim J.-S."/>
            <person name="Hong S.-B."/>
            <person name="Kwon S.-W."/>
        </authorList>
    </citation>
    <scope>NUCLEOTIDE SEQUENCE [LARGE SCALE GENOMIC DNA]</scope>
    <source>
        <strain evidence="1 2">FW10M-9</strain>
    </source>
</reference>
<gene>
    <name evidence="1" type="ORF">ET471_17700</name>
</gene>
<protein>
    <submittedName>
        <fullName evidence="1">Arylsulfatase</fullName>
    </submittedName>
</protein>
<evidence type="ECO:0000313" key="2">
    <source>
        <dbReference type="Proteomes" id="UP000292118"/>
    </source>
</evidence>
<dbReference type="EMBL" id="CP035493">
    <property type="protein sequence ID" value="QAY71642.1"/>
    <property type="molecule type" value="Genomic_DNA"/>
</dbReference>
<dbReference type="Proteomes" id="UP000292118">
    <property type="component" value="Chromosome"/>
</dbReference>
<dbReference type="OrthoDB" id="978447at2"/>
<dbReference type="RefSeq" id="WP_129190529.1">
    <property type="nucleotide sequence ID" value="NZ_CP035493.1"/>
</dbReference>
<accession>A0A4P6F799</accession>
<keyword evidence="2" id="KW-1185">Reference proteome</keyword>
<dbReference type="KEGG" id="xya:ET471_17700"/>
<proteinExistence type="predicted"/>